<evidence type="ECO:0000256" key="1">
    <source>
        <dbReference type="SAM" id="SignalP"/>
    </source>
</evidence>
<keyword evidence="1" id="KW-0732">Signal</keyword>
<sequence length="123" mass="14032">MVKVSEMMRMSPVVACLMVVVVVMVVDPVRAGEGGVYRPEFASHEEVRMPSRETQSSTGLGTIVNKDDVKRELTRQLLILQEAEENILSKISQFEAERRSLSNRQRRTYSSMCMFNVVACYRK</sequence>
<proteinExistence type="evidence at transcript level"/>
<feature type="chain" id="PRO_5013050178" evidence="1">
    <location>
        <begin position="32"/>
        <end position="123"/>
    </location>
</feature>
<name>A0A1X9WEB6_DERRE</name>
<feature type="signal peptide" evidence="1">
    <location>
        <begin position="1"/>
        <end position="31"/>
    </location>
</feature>
<evidence type="ECO:0000313" key="2">
    <source>
        <dbReference type="EMBL" id="ARS01353.1"/>
    </source>
</evidence>
<dbReference type="EMBL" id="KY659252">
    <property type="protein sequence ID" value="ARS01353.1"/>
    <property type="molecule type" value="mRNA"/>
</dbReference>
<organism evidence="2">
    <name type="scientific">Deroceras reticulatum</name>
    <name type="common">Gray garden slug</name>
    <dbReference type="NCBI Taxonomy" id="145610"/>
    <lineage>
        <taxon>Eukaryota</taxon>
        <taxon>Metazoa</taxon>
        <taxon>Spiralia</taxon>
        <taxon>Lophotrochozoa</taxon>
        <taxon>Mollusca</taxon>
        <taxon>Gastropoda</taxon>
        <taxon>Heterobranchia</taxon>
        <taxon>Euthyneura</taxon>
        <taxon>Panpulmonata</taxon>
        <taxon>Eupulmonata</taxon>
        <taxon>Stylommatophora</taxon>
        <taxon>Helicina</taxon>
        <taxon>Limacoidea</taxon>
        <taxon>Agriolimacidae</taxon>
        <taxon>Deroceras</taxon>
    </lineage>
</organism>
<reference evidence="2" key="1">
    <citation type="journal article" date="2017" name="Peptides">
        <title>Neuropeptides predicted from the transcriptome analysis of the gray garden slug Deroceras reticulatum.</title>
        <authorList>
            <person name="Ahn S.J."/>
            <person name="Martin R."/>
            <person name="Rao S."/>
            <person name="Choi M.Y."/>
        </authorList>
    </citation>
    <scope>NUCLEOTIDE SEQUENCE</scope>
</reference>
<reference evidence="2" key="2">
    <citation type="submission" date="2017-02" db="EMBL/GenBank/DDBJ databases">
        <authorList>
            <person name="Peterson S.W."/>
        </authorList>
    </citation>
    <scope>NUCLEOTIDE SEQUENCE</scope>
</reference>
<dbReference type="AlphaFoldDB" id="A0A1X9WEB6"/>
<accession>A0A1X9WEB6</accession>
<protein>
    <submittedName>
        <fullName evidence="2">Allatostatin c</fullName>
    </submittedName>
</protein>